<dbReference type="SUPFAM" id="SSF51735">
    <property type="entry name" value="NAD(P)-binding Rossmann-fold domains"/>
    <property type="match status" value="1"/>
</dbReference>
<dbReference type="RefSeq" id="WP_376837602.1">
    <property type="nucleotide sequence ID" value="NZ_JBHMAU010000003.1"/>
</dbReference>
<name>A0ABV5WXL7_9MICO</name>
<dbReference type="InterPro" id="IPR011032">
    <property type="entry name" value="GroES-like_sf"/>
</dbReference>
<dbReference type="Pfam" id="PF00107">
    <property type="entry name" value="ADH_zinc_N"/>
    <property type="match status" value="1"/>
</dbReference>
<comment type="caution">
    <text evidence="7">The sequence shown here is derived from an EMBL/GenBank/DDBJ whole genome shotgun (WGS) entry which is preliminary data.</text>
</comment>
<feature type="domain" description="Enoyl reductase (ER)" evidence="6">
    <location>
        <begin position="19"/>
        <end position="361"/>
    </location>
</feature>
<evidence type="ECO:0000256" key="4">
    <source>
        <dbReference type="ARBA" id="ARBA00023002"/>
    </source>
</evidence>
<dbReference type="SUPFAM" id="SSF50129">
    <property type="entry name" value="GroES-like"/>
    <property type="match status" value="1"/>
</dbReference>
<keyword evidence="2 5" id="KW-0479">Metal-binding</keyword>
<dbReference type="Gene3D" id="3.40.50.720">
    <property type="entry name" value="NAD(P)-binding Rossmann-like Domain"/>
    <property type="match status" value="1"/>
</dbReference>
<dbReference type="InterPro" id="IPR002328">
    <property type="entry name" value="ADH_Zn_CS"/>
</dbReference>
<dbReference type="SMART" id="SM00829">
    <property type="entry name" value="PKS_ER"/>
    <property type="match status" value="1"/>
</dbReference>
<protein>
    <submittedName>
        <fullName evidence="7">Zinc-binding dehydrogenase</fullName>
    </submittedName>
</protein>
<proteinExistence type="inferred from homology"/>
<keyword evidence="4" id="KW-0560">Oxidoreductase</keyword>
<dbReference type="Gene3D" id="3.90.180.10">
    <property type="entry name" value="Medium-chain alcohol dehydrogenases, catalytic domain"/>
    <property type="match status" value="1"/>
</dbReference>
<dbReference type="InterPro" id="IPR020843">
    <property type="entry name" value="ER"/>
</dbReference>
<keyword evidence="8" id="KW-1185">Reference proteome</keyword>
<evidence type="ECO:0000256" key="1">
    <source>
        <dbReference type="ARBA" id="ARBA00001947"/>
    </source>
</evidence>
<evidence type="ECO:0000313" key="7">
    <source>
        <dbReference type="EMBL" id="MFB9774920.1"/>
    </source>
</evidence>
<comment type="similarity">
    <text evidence="5">Belongs to the zinc-containing alcohol dehydrogenase family.</text>
</comment>
<dbReference type="PANTHER" id="PTHR43401">
    <property type="entry name" value="L-THREONINE 3-DEHYDROGENASE"/>
    <property type="match status" value="1"/>
</dbReference>
<accession>A0ABV5WXL7</accession>
<evidence type="ECO:0000313" key="8">
    <source>
        <dbReference type="Proteomes" id="UP001589707"/>
    </source>
</evidence>
<comment type="cofactor">
    <cofactor evidence="1 5">
        <name>Zn(2+)</name>
        <dbReference type="ChEBI" id="CHEBI:29105"/>
    </cofactor>
</comment>
<sequence length="368" mass="38667">MNTPDIGISLTLDAIGRLGRVENPVPEPPAGGMVLSMIRANVCGSDVHILNGGHPLVRAGCVMGHEGVGRVHSLGEGADSDFGGQPLRVGDRVVATYFQACRRCPECNNGHPNICRNAYAGWSTQASQAPHFHGTWGTHYVVGPNFGVFKVPDEVSSRSASSVNCALSQVYYGCLLGEVSYGDKVVILGAGGLGVCASAIASAMGAEVFIAEMAPSRLAKATEFGAHHAVDLSEADDSASRVELLKDCTSGGADVVIDLTGVPQAFSDSVQATRNGGIMIEIGNITPHKYTEFDPGLFTRTGVQVRAAIRYPQAVLGKAIQFVADTPQFPWEELVDAEFSLDEAATALQKAADREVTRAGLIIDDPDS</sequence>
<dbReference type="InterPro" id="IPR013149">
    <property type="entry name" value="ADH-like_C"/>
</dbReference>
<organism evidence="7 8">
    <name type="scientific">Brevibacterium otitidis</name>
    <dbReference type="NCBI Taxonomy" id="53364"/>
    <lineage>
        <taxon>Bacteria</taxon>
        <taxon>Bacillati</taxon>
        <taxon>Actinomycetota</taxon>
        <taxon>Actinomycetes</taxon>
        <taxon>Micrococcales</taxon>
        <taxon>Brevibacteriaceae</taxon>
        <taxon>Brevibacterium</taxon>
    </lineage>
</organism>
<dbReference type="Proteomes" id="UP001589707">
    <property type="component" value="Unassembled WGS sequence"/>
</dbReference>
<evidence type="ECO:0000259" key="6">
    <source>
        <dbReference type="SMART" id="SM00829"/>
    </source>
</evidence>
<evidence type="ECO:0000256" key="3">
    <source>
        <dbReference type="ARBA" id="ARBA00022833"/>
    </source>
</evidence>
<keyword evidence="3 5" id="KW-0862">Zinc</keyword>
<reference evidence="7 8" key="1">
    <citation type="submission" date="2024-09" db="EMBL/GenBank/DDBJ databases">
        <authorList>
            <person name="Sun Q."/>
            <person name="Mori K."/>
        </authorList>
    </citation>
    <scope>NUCLEOTIDE SEQUENCE [LARGE SCALE GENOMIC DNA]</scope>
    <source>
        <strain evidence="7 8">JCM 11683</strain>
    </source>
</reference>
<dbReference type="InterPro" id="IPR036291">
    <property type="entry name" value="NAD(P)-bd_dom_sf"/>
</dbReference>
<dbReference type="InterPro" id="IPR050129">
    <property type="entry name" value="Zn_alcohol_dh"/>
</dbReference>
<dbReference type="PANTHER" id="PTHR43401:SF2">
    <property type="entry name" value="L-THREONINE 3-DEHYDROGENASE"/>
    <property type="match status" value="1"/>
</dbReference>
<evidence type="ECO:0000256" key="2">
    <source>
        <dbReference type="ARBA" id="ARBA00022723"/>
    </source>
</evidence>
<evidence type="ECO:0000256" key="5">
    <source>
        <dbReference type="RuleBase" id="RU361277"/>
    </source>
</evidence>
<gene>
    <name evidence="7" type="ORF">ACFFN1_00515</name>
</gene>
<dbReference type="Pfam" id="PF08240">
    <property type="entry name" value="ADH_N"/>
    <property type="match status" value="1"/>
</dbReference>
<dbReference type="PROSITE" id="PS00059">
    <property type="entry name" value="ADH_ZINC"/>
    <property type="match status" value="1"/>
</dbReference>
<dbReference type="InterPro" id="IPR013154">
    <property type="entry name" value="ADH-like_N"/>
</dbReference>
<dbReference type="EMBL" id="JBHMAU010000003">
    <property type="protein sequence ID" value="MFB9774920.1"/>
    <property type="molecule type" value="Genomic_DNA"/>
</dbReference>